<dbReference type="SUPFAM" id="SSF52980">
    <property type="entry name" value="Restriction endonuclease-like"/>
    <property type="match status" value="1"/>
</dbReference>
<dbReference type="Pfam" id="PF04480">
    <property type="entry name" value="DUF559"/>
    <property type="match status" value="1"/>
</dbReference>
<name>A0A849A1V0_9ACTN</name>
<evidence type="ECO:0000259" key="1">
    <source>
        <dbReference type="Pfam" id="PF04480"/>
    </source>
</evidence>
<evidence type="ECO:0000313" key="3">
    <source>
        <dbReference type="Proteomes" id="UP000562984"/>
    </source>
</evidence>
<keyword evidence="3" id="KW-1185">Reference proteome</keyword>
<sequence>MTEFGPVLPLRRFPGEQQRLQWARRSGLLTAVLPGIYVPAHLAGLPNVRLAAAVLYLPDGVILGSAAAAASFWSTRPFDRIEIAARCTRQHPLGFDMQRVKIPQEHRVPAPAWTQLQAGLGWLCSPALNAVLMSESTDGESIFAALRSRLVTPEALLAALADIPSRRGNPGRKRRIVRAQTNPWSAAEALAHKVFRSGGLTGWTANHPVACEGNRYFVDIAFRECKLAIEIDGRQFHDRTPSEFESERLRSLRLAKAGWTVLRITYWMLVNRPEEVLASVRAVLRRLTRAAH</sequence>
<evidence type="ECO:0000313" key="2">
    <source>
        <dbReference type="EMBL" id="NNG34599.1"/>
    </source>
</evidence>
<dbReference type="Proteomes" id="UP000562984">
    <property type="component" value="Unassembled WGS sequence"/>
</dbReference>
<comment type="caution">
    <text evidence="2">The sequence shown here is derived from an EMBL/GenBank/DDBJ whole genome shotgun (WGS) entry which is preliminary data.</text>
</comment>
<feature type="domain" description="DUF559" evidence="1">
    <location>
        <begin position="214"/>
        <end position="284"/>
    </location>
</feature>
<gene>
    <name evidence="2" type="ORF">HKD39_02455</name>
</gene>
<dbReference type="RefSeq" id="WP_171198209.1">
    <property type="nucleotide sequence ID" value="NZ_JABEND010000001.1"/>
</dbReference>
<organism evidence="2 3">
    <name type="scientific">Nakamurella aerolata</name>
    <dbReference type="NCBI Taxonomy" id="1656892"/>
    <lineage>
        <taxon>Bacteria</taxon>
        <taxon>Bacillati</taxon>
        <taxon>Actinomycetota</taxon>
        <taxon>Actinomycetes</taxon>
        <taxon>Nakamurellales</taxon>
        <taxon>Nakamurellaceae</taxon>
        <taxon>Nakamurella</taxon>
    </lineage>
</organism>
<proteinExistence type="predicted"/>
<dbReference type="InterPro" id="IPR011335">
    <property type="entry name" value="Restrct_endonuc-II-like"/>
</dbReference>
<dbReference type="EMBL" id="JABEND010000001">
    <property type="protein sequence ID" value="NNG34599.1"/>
    <property type="molecule type" value="Genomic_DNA"/>
</dbReference>
<reference evidence="2 3" key="1">
    <citation type="submission" date="2020-05" db="EMBL/GenBank/DDBJ databases">
        <title>Nakamurella sp. DB0629 isolated from air conditioner.</title>
        <authorList>
            <person name="Kim D.H."/>
            <person name="Kim D.-U."/>
        </authorList>
    </citation>
    <scope>NUCLEOTIDE SEQUENCE [LARGE SCALE GENOMIC DNA]</scope>
    <source>
        <strain evidence="2 3">DB0629</strain>
    </source>
</reference>
<accession>A0A849A1V0</accession>
<dbReference type="Gene3D" id="3.40.960.10">
    <property type="entry name" value="VSR Endonuclease"/>
    <property type="match status" value="1"/>
</dbReference>
<dbReference type="InterPro" id="IPR007569">
    <property type="entry name" value="DUF559"/>
</dbReference>
<dbReference type="AlphaFoldDB" id="A0A849A1V0"/>
<protein>
    <submittedName>
        <fullName evidence="2">DUF559 domain-containing protein</fullName>
    </submittedName>
</protein>